<evidence type="ECO:0000313" key="3">
    <source>
        <dbReference type="Proteomes" id="UP001589750"/>
    </source>
</evidence>
<comment type="caution">
    <text evidence="2">The sequence shown here is derived from an EMBL/GenBank/DDBJ whole genome shotgun (WGS) entry which is preliminary data.</text>
</comment>
<organism evidence="2 3">
    <name type="scientific">Nocardioides plantarum</name>
    <dbReference type="NCBI Taxonomy" id="29299"/>
    <lineage>
        <taxon>Bacteria</taxon>
        <taxon>Bacillati</taxon>
        <taxon>Actinomycetota</taxon>
        <taxon>Actinomycetes</taxon>
        <taxon>Propionibacteriales</taxon>
        <taxon>Nocardioidaceae</taxon>
        <taxon>Nocardioides</taxon>
    </lineage>
</organism>
<evidence type="ECO:0000313" key="2">
    <source>
        <dbReference type="EMBL" id="MFB9311757.1"/>
    </source>
</evidence>
<evidence type="ECO:0000256" key="1">
    <source>
        <dbReference type="SAM" id="SignalP"/>
    </source>
</evidence>
<protein>
    <recommendedName>
        <fullName evidence="4">Ricin B lectin domain-containing protein</fullName>
    </recommendedName>
</protein>
<dbReference type="EMBL" id="JBHMDG010000002">
    <property type="protein sequence ID" value="MFB9311757.1"/>
    <property type="molecule type" value="Genomic_DNA"/>
</dbReference>
<accession>A0ABV5K4T8</accession>
<evidence type="ECO:0008006" key="4">
    <source>
        <dbReference type="Google" id="ProtNLM"/>
    </source>
</evidence>
<dbReference type="RefSeq" id="WP_140011014.1">
    <property type="nucleotide sequence ID" value="NZ_JBHMDG010000002.1"/>
</dbReference>
<keyword evidence="3" id="KW-1185">Reference proteome</keyword>
<dbReference type="Proteomes" id="UP001589750">
    <property type="component" value="Unassembled WGS sequence"/>
</dbReference>
<gene>
    <name evidence="2" type="ORF">ACFFRI_01770</name>
</gene>
<reference evidence="2 3" key="1">
    <citation type="submission" date="2024-09" db="EMBL/GenBank/DDBJ databases">
        <authorList>
            <person name="Sun Q."/>
            <person name="Mori K."/>
        </authorList>
    </citation>
    <scope>NUCLEOTIDE SEQUENCE [LARGE SCALE GENOMIC DNA]</scope>
    <source>
        <strain evidence="2 3">JCM 9626</strain>
    </source>
</reference>
<feature type="signal peptide" evidence="1">
    <location>
        <begin position="1"/>
        <end position="27"/>
    </location>
</feature>
<name>A0ABV5K4T8_9ACTN</name>
<proteinExistence type="predicted"/>
<feature type="chain" id="PRO_5047066186" description="Ricin B lectin domain-containing protein" evidence="1">
    <location>
        <begin position="28"/>
        <end position="127"/>
    </location>
</feature>
<sequence>MRTLILATGSVVSATVLALTTASPALAASGEVYSVGANARSYFNDQTDRLQACDRAENGEAAVAFFDVRQADGSWLRRGWVVDGNADGSCVGETVGVNREGAQLRLWSCEIRNGALNNCNSGILPGI</sequence>
<keyword evidence="1" id="KW-0732">Signal</keyword>